<feature type="region of interest" description="Disordered" evidence="1">
    <location>
        <begin position="1"/>
        <end position="29"/>
    </location>
</feature>
<gene>
    <name evidence="2" type="ORF">RMAR00112_LOCUS27858</name>
    <name evidence="3" type="ORF">RMAR00112_LOCUS27860</name>
</gene>
<accession>A0A7S3A2P1</accession>
<evidence type="ECO:0000313" key="3">
    <source>
        <dbReference type="EMBL" id="CAE0059795.1"/>
    </source>
</evidence>
<evidence type="ECO:0000256" key="1">
    <source>
        <dbReference type="SAM" id="MobiDB-lite"/>
    </source>
</evidence>
<evidence type="ECO:0000313" key="2">
    <source>
        <dbReference type="EMBL" id="CAE0059793.1"/>
    </source>
</evidence>
<dbReference type="SUPFAM" id="SSF50978">
    <property type="entry name" value="WD40 repeat-like"/>
    <property type="match status" value="1"/>
</dbReference>
<protein>
    <submittedName>
        <fullName evidence="3">Uncharacterized protein</fullName>
    </submittedName>
</protein>
<dbReference type="EMBL" id="HBHW01036275">
    <property type="protein sequence ID" value="CAE0059793.1"/>
    <property type="molecule type" value="Transcribed_RNA"/>
</dbReference>
<organism evidence="3">
    <name type="scientific">Rhodosorus marinus</name>
    <dbReference type="NCBI Taxonomy" id="101924"/>
    <lineage>
        <taxon>Eukaryota</taxon>
        <taxon>Rhodophyta</taxon>
        <taxon>Stylonematophyceae</taxon>
        <taxon>Stylonematales</taxon>
        <taxon>Stylonemataceae</taxon>
        <taxon>Rhodosorus</taxon>
    </lineage>
</organism>
<dbReference type="InterPro" id="IPR036322">
    <property type="entry name" value="WD40_repeat_dom_sf"/>
</dbReference>
<dbReference type="InterPro" id="IPR001680">
    <property type="entry name" value="WD40_rpt"/>
</dbReference>
<dbReference type="Gene3D" id="2.130.10.10">
    <property type="entry name" value="YVTN repeat-like/Quinoprotein amine dehydrogenase"/>
    <property type="match status" value="1"/>
</dbReference>
<name>A0A7S3A2P1_9RHOD</name>
<dbReference type="InterPro" id="IPR015943">
    <property type="entry name" value="WD40/YVTN_repeat-like_dom_sf"/>
</dbReference>
<proteinExistence type="predicted"/>
<dbReference type="EMBL" id="HBHW01036277">
    <property type="protein sequence ID" value="CAE0059795.1"/>
    <property type="molecule type" value="Transcribed_RNA"/>
</dbReference>
<sequence>MTTSSSISGSPVGSPTNSNQRSRRKWRAVPTHRHTIGAFREGAQPFQPPWCIISLKYDAKVNTALCIAEGSSLNILLHMEDPPLDQSDTAKTPSAGAKTKSFNSIYRIDLTEVIGSETRICCLASCKTPASWIVIGLESGAPIIVDIETQRVVCAYQPPKGSGEVCSIATSNDRMFATGHSTGEVLVWSYAFSASDDREGDDEKLRADGFKDDVAQEEVHRDQPIAVVPKIAGRVTAMAFQFEKLAVTSKSGYLSVVSVQRDSNHKIDSSNSVGGVSRAVDYGEALCVSWSGPSVVVTGGEDDLVWIHLVSSDPVERRELRGHNCFVTGLFILKGRSESPDFRDMISCGLDGRLILWLQNKSKEILHEEGESFYGLEGRGAAVYTIGVDGSGKWSLNRYVIDPDIWNN</sequence>
<reference evidence="3" key="1">
    <citation type="submission" date="2021-01" db="EMBL/GenBank/DDBJ databases">
        <authorList>
            <person name="Corre E."/>
            <person name="Pelletier E."/>
            <person name="Niang G."/>
            <person name="Scheremetjew M."/>
            <person name="Finn R."/>
            <person name="Kale V."/>
            <person name="Holt S."/>
            <person name="Cochrane G."/>
            <person name="Meng A."/>
            <person name="Brown T."/>
            <person name="Cohen L."/>
        </authorList>
    </citation>
    <scope>NUCLEOTIDE SEQUENCE</scope>
    <source>
        <strain evidence="3">CCMP 769</strain>
    </source>
</reference>
<feature type="compositionally biased region" description="Low complexity" evidence="1">
    <location>
        <begin position="1"/>
        <end position="16"/>
    </location>
</feature>
<dbReference type="SMART" id="SM00320">
    <property type="entry name" value="WD40"/>
    <property type="match status" value="4"/>
</dbReference>
<dbReference type="AlphaFoldDB" id="A0A7S3A2P1"/>